<dbReference type="PANTHER" id="PTHR44520:SF2">
    <property type="entry name" value="RESPONSE REGULATOR RCP1"/>
    <property type="match status" value="1"/>
</dbReference>
<dbReference type="GO" id="GO:0000160">
    <property type="term" value="P:phosphorelay signal transduction system"/>
    <property type="evidence" value="ECO:0007669"/>
    <property type="project" value="InterPro"/>
</dbReference>
<dbReference type="SMART" id="SM00448">
    <property type="entry name" value="REC"/>
    <property type="match status" value="1"/>
</dbReference>
<organism evidence="3 4">
    <name type="scientific">Candidatus Scalindua arabica</name>
    <dbReference type="NCBI Taxonomy" id="1127984"/>
    <lineage>
        <taxon>Bacteria</taxon>
        <taxon>Pseudomonadati</taxon>
        <taxon>Planctomycetota</taxon>
        <taxon>Candidatus Brocadiia</taxon>
        <taxon>Candidatus Brocadiales</taxon>
        <taxon>Candidatus Scalinduaceae</taxon>
        <taxon>Candidatus Scalindua</taxon>
    </lineage>
</organism>
<dbReference type="Gene3D" id="3.40.50.2300">
    <property type="match status" value="1"/>
</dbReference>
<dbReference type="AlphaFoldDB" id="A0A942A3T1"/>
<name>A0A942A3T1_9BACT</name>
<sequence length="150" mass="17056">MENDEEVSIIIADDDEGHASLIMKNLKRAGFKNNFLHLKDGQEVLDFLFQRGNEPHRVSGNAYLLLLDISMPKVDGVEVLRQIKEDSELSKLPVIMVTTTDDPREVENCHRIGCSVYITKPVDYDNFTEAIRKLGLFLTIVRVPKINEVT</sequence>
<dbReference type="Proteomes" id="UP000722750">
    <property type="component" value="Unassembled WGS sequence"/>
</dbReference>
<feature type="modified residue" description="4-aspartylphosphate" evidence="1">
    <location>
        <position position="68"/>
    </location>
</feature>
<dbReference type="SUPFAM" id="SSF52172">
    <property type="entry name" value="CheY-like"/>
    <property type="match status" value="1"/>
</dbReference>
<reference evidence="3" key="1">
    <citation type="journal article" date="2021" name="ISME J.">
        <title>Fine-scale metabolic discontinuity in a stratified prokaryote microbiome of a Red Sea deep halocline.</title>
        <authorList>
            <person name="Michoud G."/>
            <person name="Ngugi D.K."/>
            <person name="Barozzi A."/>
            <person name="Merlino G."/>
            <person name="Calleja M.L."/>
            <person name="Delgado-Huertas A."/>
            <person name="Moran X.A.G."/>
            <person name="Daffonchio D."/>
        </authorList>
    </citation>
    <scope>NUCLEOTIDE SEQUENCE</scope>
    <source>
        <strain evidence="3">SuakinDeep_MAG55_1</strain>
    </source>
</reference>
<comment type="caution">
    <text evidence="3">The sequence shown here is derived from an EMBL/GenBank/DDBJ whole genome shotgun (WGS) entry which is preliminary data.</text>
</comment>
<evidence type="ECO:0000313" key="3">
    <source>
        <dbReference type="EMBL" id="MBS1259411.1"/>
    </source>
</evidence>
<keyword evidence="1" id="KW-0597">Phosphoprotein</keyword>
<dbReference type="InterPro" id="IPR001789">
    <property type="entry name" value="Sig_transdc_resp-reg_receiver"/>
</dbReference>
<dbReference type="PANTHER" id="PTHR44520">
    <property type="entry name" value="RESPONSE REGULATOR RCP1-RELATED"/>
    <property type="match status" value="1"/>
</dbReference>
<feature type="domain" description="Response regulatory" evidence="2">
    <location>
        <begin position="8"/>
        <end position="135"/>
    </location>
</feature>
<evidence type="ECO:0000313" key="4">
    <source>
        <dbReference type="Proteomes" id="UP000722750"/>
    </source>
</evidence>
<evidence type="ECO:0000256" key="1">
    <source>
        <dbReference type="PROSITE-ProRule" id="PRU00169"/>
    </source>
</evidence>
<protein>
    <submittedName>
        <fullName evidence="3">Response regulator rcp1</fullName>
    </submittedName>
</protein>
<dbReference type="EMBL" id="JAANXD010000093">
    <property type="protein sequence ID" value="MBS1259411.1"/>
    <property type="molecule type" value="Genomic_DNA"/>
</dbReference>
<dbReference type="InterPro" id="IPR052893">
    <property type="entry name" value="TCS_response_regulator"/>
</dbReference>
<dbReference type="Pfam" id="PF00072">
    <property type="entry name" value="Response_reg"/>
    <property type="match status" value="1"/>
</dbReference>
<dbReference type="PROSITE" id="PS50110">
    <property type="entry name" value="RESPONSE_REGULATORY"/>
    <property type="match status" value="1"/>
</dbReference>
<proteinExistence type="predicted"/>
<evidence type="ECO:0000259" key="2">
    <source>
        <dbReference type="PROSITE" id="PS50110"/>
    </source>
</evidence>
<dbReference type="CDD" id="cd17557">
    <property type="entry name" value="REC_Rcp-like"/>
    <property type="match status" value="1"/>
</dbReference>
<dbReference type="InterPro" id="IPR011006">
    <property type="entry name" value="CheY-like_superfamily"/>
</dbReference>
<accession>A0A942A3T1</accession>
<gene>
    <name evidence="3" type="ORF">MAG551_02481</name>
</gene>